<comment type="caution">
    <text evidence="2">The sequence shown here is derived from an EMBL/GenBank/DDBJ whole genome shotgun (WGS) entry which is preliminary data.</text>
</comment>
<organism evidence="2">
    <name type="scientific">marine sediment metagenome</name>
    <dbReference type="NCBI Taxonomy" id="412755"/>
    <lineage>
        <taxon>unclassified sequences</taxon>
        <taxon>metagenomes</taxon>
        <taxon>ecological metagenomes</taxon>
    </lineage>
</organism>
<accession>A0A0F9PJI8</accession>
<reference evidence="2" key="1">
    <citation type="journal article" date="2015" name="Nature">
        <title>Complex archaea that bridge the gap between prokaryotes and eukaryotes.</title>
        <authorList>
            <person name="Spang A."/>
            <person name="Saw J.H."/>
            <person name="Jorgensen S.L."/>
            <person name="Zaremba-Niedzwiedzka K."/>
            <person name="Martijn J."/>
            <person name="Lind A.E."/>
            <person name="van Eijk R."/>
            <person name="Schleper C."/>
            <person name="Guy L."/>
            <person name="Ettema T.J."/>
        </authorList>
    </citation>
    <scope>NUCLEOTIDE SEQUENCE</scope>
</reference>
<evidence type="ECO:0000313" key="2">
    <source>
        <dbReference type="EMBL" id="KKM93452.1"/>
    </source>
</evidence>
<protein>
    <submittedName>
        <fullName evidence="2">Uncharacterized protein</fullName>
    </submittedName>
</protein>
<dbReference type="EMBL" id="LAZR01006263">
    <property type="protein sequence ID" value="KKM93452.1"/>
    <property type="molecule type" value="Genomic_DNA"/>
</dbReference>
<name>A0A0F9PJI8_9ZZZZ</name>
<evidence type="ECO:0000256" key="1">
    <source>
        <dbReference type="SAM" id="Coils"/>
    </source>
</evidence>
<sequence length="114" mass="13835">MPDFTNKKELERYNRLQLPCRRCQTVNWYKNLNDDKLCPFCADIERVNKYFKKLEKAEDSLREKSGKYDKQILKRREMYISSLDELKNEVDSMSSEEKKQVLRDLGFDNYYDIS</sequence>
<proteinExistence type="predicted"/>
<dbReference type="AlphaFoldDB" id="A0A0F9PJI8"/>
<feature type="coiled-coil region" evidence="1">
    <location>
        <begin position="44"/>
        <end position="103"/>
    </location>
</feature>
<keyword evidence="1" id="KW-0175">Coiled coil</keyword>
<gene>
    <name evidence="2" type="ORF">LCGC14_1208240</name>
</gene>